<keyword evidence="8" id="KW-1185">Reference proteome</keyword>
<dbReference type="Pfam" id="PF07685">
    <property type="entry name" value="GATase_3"/>
    <property type="match status" value="1"/>
</dbReference>
<dbReference type="InterPro" id="IPR011698">
    <property type="entry name" value="GATase_3"/>
</dbReference>
<dbReference type="EMBL" id="MSZX01000006">
    <property type="protein sequence ID" value="OPA76894.1"/>
    <property type="molecule type" value="Genomic_DNA"/>
</dbReference>
<evidence type="ECO:0000256" key="4">
    <source>
        <dbReference type="HAMAP-Rule" id="MF_00028"/>
    </source>
</evidence>
<evidence type="ECO:0000313" key="8">
    <source>
        <dbReference type="Proteomes" id="UP000190188"/>
    </source>
</evidence>
<evidence type="ECO:0000259" key="6">
    <source>
        <dbReference type="Pfam" id="PF07685"/>
    </source>
</evidence>
<dbReference type="Gene3D" id="3.40.50.880">
    <property type="match status" value="1"/>
</dbReference>
<dbReference type="SUPFAM" id="SSF52317">
    <property type="entry name" value="Class I glutamine amidotransferase-like"/>
    <property type="match status" value="1"/>
</dbReference>
<organism evidence="7 8">
    <name type="scientific">Paenibacillus selenitireducens</name>
    <dbReference type="NCBI Taxonomy" id="1324314"/>
    <lineage>
        <taxon>Bacteria</taxon>
        <taxon>Bacillati</taxon>
        <taxon>Bacillota</taxon>
        <taxon>Bacilli</taxon>
        <taxon>Bacillales</taxon>
        <taxon>Paenibacillaceae</taxon>
        <taxon>Paenibacillus</taxon>
    </lineage>
</organism>
<proteinExistence type="inferred from homology"/>
<dbReference type="STRING" id="1324314.BVG16_17240"/>
<dbReference type="HAMAP" id="MF_00028">
    <property type="entry name" value="CobQ"/>
    <property type="match status" value="1"/>
</dbReference>
<dbReference type="CDD" id="cd05389">
    <property type="entry name" value="CobQ_N"/>
    <property type="match status" value="1"/>
</dbReference>
<comment type="caution">
    <text evidence="7">The sequence shown here is derived from an EMBL/GenBank/DDBJ whole genome shotgun (WGS) entry which is preliminary data.</text>
</comment>
<dbReference type="GO" id="GO:0003824">
    <property type="term" value="F:catalytic activity"/>
    <property type="evidence" value="ECO:0007669"/>
    <property type="project" value="InterPro"/>
</dbReference>
<dbReference type="NCBIfam" id="TIGR00313">
    <property type="entry name" value="cobQ"/>
    <property type="match status" value="1"/>
</dbReference>
<evidence type="ECO:0000259" key="5">
    <source>
        <dbReference type="Pfam" id="PF01656"/>
    </source>
</evidence>
<evidence type="ECO:0000256" key="1">
    <source>
        <dbReference type="ARBA" id="ARBA00004953"/>
    </source>
</evidence>
<evidence type="ECO:0000256" key="2">
    <source>
        <dbReference type="ARBA" id="ARBA00022573"/>
    </source>
</evidence>
<comment type="pathway">
    <text evidence="1 4">Cofactor biosynthesis; adenosylcobalamin biosynthesis.</text>
</comment>
<dbReference type="PANTHER" id="PTHR21343">
    <property type="entry name" value="DETHIOBIOTIN SYNTHETASE"/>
    <property type="match status" value="1"/>
</dbReference>
<keyword evidence="3 4" id="KW-0315">Glutamine amidotransferase</keyword>
<comment type="function">
    <text evidence="4">Catalyzes amidations at positions B, D, E, and G on adenosylcobyrinic A,C-diamide. NH(2) groups are provided by glutamine, and one molecule of ATP is hydrogenolyzed for each amidation.</text>
</comment>
<dbReference type="InterPro" id="IPR004459">
    <property type="entry name" value="CobQ_synth"/>
</dbReference>
<feature type="active site" description="Nucleophile" evidence="4">
    <location>
        <position position="350"/>
    </location>
</feature>
<reference evidence="7 8" key="1">
    <citation type="submission" date="2017-01" db="EMBL/GenBank/DDBJ databases">
        <title>Genome analysis of Paenibacillus selenitrireducens ES3-24.</title>
        <authorList>
            <person name="Xu D."/>
            <person name="Yao R."/>
            <person name="Zheng S."/>
        </authorList>
    </citation>
    <scope>NUCLEOTIDE SEQUENCE [LARGE SCALE GENOMIC DNA]</scope>
    <source>
        <strain evidence="7 8">ES3-24</strain>
    </source>
</reference>
<feature type="active site" evidence="4">
    <location>
        <position position="466"/>
    </location>
</feature>
<dbReference type="GO" id="GO:0015420">
    <property type="term" value="F:ABC-type vitamin B12 transporter activity"/>
    <property type="evidence" value="ECO:0007669"/>
    <property type="project" value="UniProtKB-UniRule"/>
</dbReference>
<feature type="domain" description="CobB/CobQ-like glutamine amidotransferase" evidence="6">
    <location>
        <begin position="267"/>
        <end position="474"/>
    </location>
</feature>
<dbReference type="InterPro" id="IPR002586">
    <property type="entry name" value="CobQ/CobB/MinD/ParA_Nub-bd_dom"/>
</dbReference>
<dbReference type="NCBIfam" id="NF001989">
    <property type="entry name" value="PRK00784.1"/>
    <property type="match status" value="1"/>
</dbReference>
<keyword evidence="2 4" id="KW-0169">Cobalamin biosynthesis</keyword>
<dbReference type="CDD" id="cd01750">
    <property type="entry name" value="GATase1_CobQ"/>
    <property type="match status" value="1"/>
</dbReference>
<comment type="similarity">
    <text evidence="4">Belongs to the CobB/CobQ family. CobQ subfamily.</text>
</comment>
<gene>
    <name evidence="4" type="primary">cobQ</name>
    <name evidence="7" type="ORF">BVG16_17240</name>
</gene>
<dbReference type="Proteomes" id="UP000190188">
    <property type="component" value="Unassembled WGS sequence"/>
</dbReference>
<evidence type="ECO:0000313" key="7">
    <source>
        <dbReference type="EMBL" id="OPA76894.1"/>
    </source>
</evidence>
<dbReference type="RefSeq" id="WP_233147070.1">
    <property type="nucleotide sequence ID" value="NZ_MSZX01000006.1"/>
</dbReference>
<dbReference type="InterPro" id="IPR029062">
    <property type="entry name" value="Class_I_gatase-like"/>
</dbReference>
<evidence type="ECO:0000256" key="3">
    <source>
        <dbReference type="ARBA" id="ARBA00022962"/>
    </source>
</evidence>
<dbReference type="PROSITE" id="PS51274">
    <property type="entry name" value="GATASE_COBBQ"/>
    <property type="match status" value="1"/>
</dbReference>
<feature type="domain" description="CobQ/CobB/MinD/ParA nucleotide binding" evidence="5">
    <location>
        <begin position="14"/>
        <end position="240"/>
    </location>
</feature>
<dbReference type="InterPro" id="IPR027417">
    <property type="entry name" value="P-loop_NTPase"/>
</dbReference>
<dbReference type="Gene3D" id="3.40.50.300">
    <property type="entry name" value="P-loop containing nucleotide triphosphate hydrolases"/>
    <property type="match status" value="1"/>
</dbReference>
<dbReference type="InterPro" id="IPR033949">
    <property type="entry name" value="CobQ_GATase1"/>
</dbReference>
<dbReference type="GO" id="GO:0009236">
    <property type="term" value="P:cobalamin biosynthetic process"/>
    <property type="evidence" value="ECO:0007669"/>
    <property type="project" value="UniProtKB-UniRule"/>
</dbReference>
<dbReference type="UniPathway" id="UPA00148"/>
<protein>
    <recommendedName>
        <fullName evidence="4">Cobyric acid synthase</fullName>
    </recommendedName>
</protein>
<dbReference type="AlphaFoldDB" id="A0A1T2XAG9"/>
<dbReference type="InterPro" id="IPR047045">
    <property type="entry name" value="CobQ_N"/>
</dbReference>
<dbReference type="SUPFAM" id="SSF52540">
    <property type="entry name" value="P-loop containing nucleoside triphosphate hydrolases"/>
    <property type="match status" value="1"/>
</dbReference>
<accession>A0A1T2XAG9</accession>
<name>A0A1T2XAG9_9BACL</name>
<dbReference type="PANTHER" id="PTHR21343:SF1">
    <property type="entry name" value="COBYRIC ACID SYNTHASE"/>
    <property type="match status" value="1"/>
</dbReference>
<dbReference type="Pfam" id="PF01656">
    <property type="entry name" value="CbiA"/>
    <property type="match status" value="1"/>
</dbReference>
<sequence length="531" mass="58791">MSNPSNQPSKARTIMLQGTASDVGKSIVTTAICRILKQDGWKVAPYKSQNMALNSYVTLEGKEIGRAQGVQAEACDIAATTDMNPILIKPMKDMNAQIVVHGKPYTQLSARDYRKEFLPFAKTTVVDALERLREEYDVVVIEGAGSPAEINLKQNDIVNMNLAAWAEAPVLLVADIDRGGVFASLVGTLELLEPHEKERVKGFIINKFRGDLSLLQPGLDWLEERTGIPVVGVLPYLPNIDIEQEDSVVLDSDSYKRSGKQGEYDLDIAVIRYPRISNFTDLDALIAEPDVRVRFVQRVEELGTPDCVILPGTKNTMDDLRYLRETGLAEAILNLSNSEASSPCDVVGICGGYQMLGNLLSDPEGVEVEGGAEVTGLGLLPLRTVFYPEKRTERVEGRAACSHPLWESIKGTMITGYEIHMGKTEFDGLAYQRVDLASFSPMFHMADQTLEGLCAANGRIWGTYLHGVFHNDEFRRQWLNMMRSQRGLAAIQDILPFAARQVIAFDRLADETRKSLDMQLIYDIAGLPSHP</sequence>